<dbReference type="AlphaFoldDB" id="A0A0H1BEM0"/>
<evidence type="ECO:0000313" key="2">
    <source>
        <dbReference type="EMBL" id="KLJ07671.1"/>
    </source>
</evidence>
<evidence type="ECO:0000256" key="1">
    <source>
        <dbReference type="SAM" id="MobiDB-lite"/>
    </source>
</evidence>
<reference evidence="3" key="1">
    <citation type="journal article" date="2015" name="PLoS Genet.">
        <title>The dynamic genome and transcriptome of the human fungal pathogen Blastomyces and close relative Emmonsia.</title>
        <authorList>
            <person name="Munoz J.F."/>
            <person name="Gauthier G.M."/>
            <person name="Desjardins C.A."/>
            <person name="Gallo J.E."/>
            <person name="Holder J."/>
            <person name="Sullivan T.D."/>
            <person name="Marty A.J."/>
            <person name="Carmen J.C."/>
            <person name="Chen Z."/>
            <person name="Ding L."/>
            <person name="Gujja S."/>
            <person name="Magrini V."/>
            <person name="Misas E."/>
            <person name="Mitreva M."/>
            <person name="Priest M."/>
            <person name="Saif S."/>
            <person name="Whiston E.A."/>
            <person name="Young S."/>
            <person name="Zeng Q."/>
            <person name="Goldman W.E."/>
            <person name="Mardis E.R."/>
            <person name="Taylor J.W."/>
            <person name="McEwen J.G."/>
            <person name="Clay O.K."/>
            <person name="Klein B.S."/>
            <person name="Cuomo C.A."/>
        </authorList>
    </citation>
    <scope>NUCLEOTIDE SEQUENCE [LARGE SCALE GENOMIC DNA]</scope>
    <source>
        <strain evidence="3">UAMH 139</strain>
    </source>
</reference>
<proteinExistence type="predicted"/>
<keyword evidence="3" id="KW-1185">Reference proteome</keyword>
<feature type="region of interest" description="Disordered" evidence="1">
    <location>
        <begin position="41"/>
        <end position="85"/>
    </location>
</feature>
<accession>A0A0H1BEM0</accession>
<evidence type="ECO:0000313" key="3">
    <source>
        <dbReference type="Proteomes" id="UP000053573"/>
    </source>
</evidence>
<protein>
    <submittedName>
        <fullName evidence="2">Uncharacterized protein</fullName>
    </submittedName>
</protein>
<feature type="compositionally biased region" description="Low complexity" evidence="1">
    <location>
        <begin position="43"/>
        <end position="63"/>
    </location>
</feature>
<sequence length="85" mass="9277">MRPLAVWPLQMLPRRDSYTMLAATSSFPTTNTSTIVLTRPCPRRTTGTLTSASRTSAARASGSPTLSKTTSPCFPRRTRSNAWMG</sequence>
<organism evidence="2 3">
    <name type="scientific">Blastomyces silverae</name>
    <dbReference type="NCBI Taxonomy" id="2060906"/>
    <lineage>
        <taxon>Eukaryota</taxon>
        <taxon>Fungi</taxon>
        <taxon>Dikarya</taxon>
        <taxon>Ascomycota</taxon>
        <taxon>Pezizomycotina</taxon>
        <taxon>Eurotiomycetes</taxon>
        <taxon>Eurotiomycetidae</taxon>
        <taxon>Onygenales</taxon>
        <taxon>Ajellomycetaceae</taxon>
        <taxon>Blastomyces</taxon>
    </lineage>
</organism>
<name>A0A0H1BEM0_9EURO</name>
<gene>
    <name evidence="2" type="ORF">EMPG_16861</name>
</gene>
<dbReference type="Proteomes" id="UP000053573">
    <property type="component" value="Unassembled WGS sequence"/>
</dbReference>
<dbReference type="EMBL" id="LDEV01002781">
    <property type="protein sequence ID" value="KLJ07671.1"/>
    <property type="molecule type" value="Genomic_DNA"/>
</dbReference>
<comment type="caution">
    <text evidence="2">The sequence shown here is derived from an EMBL/GenBank/DDBJ whole genome shotgun (WGS) entry which is preliminary data.</text>
</comment>